<dbReference type="EMBL" id="UOGK01000232">
    <property type="protein sequence ID" value="VAX39415.1"/>
    <property type="molecule type" value="Genomic_DNA"/>
</dbReference>
<name>A0A3B1E261_9ZZZZ</name>
<dbReference type="Gene3D" id="1.20.850.10">
    <property type="entry name" value="Hydroxylamine Oxidoreductase, Chain A, domain 2"/>
    <property type="match status" value="1"/>
</dbReference>
<evidence type="ECO:0000313" key="1">
    <source>
        <dbReference type="EMBL" id="VAX39415.1"/>
    </source>
</evidence>
<reference evidence="1" key="1">
    <citation type="submission" date="2018-06" db="EMBL/GenBank/DDBJ databases">
        <authorList>
            <person name="Zhirakovskaya E."/>
        </authorList>
    </citation>
    <scope>NUCLEOTIDE SEQUENCE</scope>
</reference>
<proteinExistence type="predicted"/>
<dbReference type="InterPro" id="IPR036280">
    <property type="entry name" value="Multihaem_cyt_sf"/>
</dbReference>
<sequence length="278" mass="31292">GFGYASCDSCHTRHTFSVREAQDPRACATCHMGFDHPQWEMYSTSKHGVRYQMKVDGILPASAAAPTCQTCHMPEGNHDVHTAWGFLAVRTDGLSRYPGESDQWWADRVTILQGLGVLDPEGNPTARLDVVAAAQVARLSAADFDKERAKMLAVCSDCHSENFAKAELAKGDQMIERIDRLMAQAIIIVADLYKDGVLEKPESYAYAFPDLLTFHDAPTPIENRLFVMHLKHRMRAFQGTFHMNPDYALWYGWSEMVQDLTDIKDMAKELRRRHAAGE</sequence>
<dbReference type="Pfam" id="PF13447">
    <property type="entry name" value="Multi-haem_cyto"/>
    <property type="match status" value="2"/>
</dbReference>
<dbReference type="AlphaFoldDB" id="A0A3B1E261"/>
<dbReference type="SUPFAM" id="SSF48695">
    <property type="entry name" value="Multiheme cytochromes"/>
    <property type="match status" value="1"/>
</dbReference>
<feature type="non-terminal residue" evidence="1">
    <location>
        <position position="1"/>
    </location>
</feature>
<gene>
    <name evidence="1" type="ORF">MNBD_PLANCTO03-1984</name>
</gene>
<accession>A0A3B1E261</accession>
<organism evidence="1">
    <name type="scientific">hydrothermal vent metagenome</name>
    <dbReference type="NCBI Taxonomy" id="652676"/>
    <lineage>
        <taxon>unclassified sequences</taxon>
        <taxon>metagenomes</taxon>
        <taxon>ecological metagenomes</taxon>
    </lineage>
</organism>
<protein>
    <submittedName>
        <fullName evidence="1">Hydroxylamine oxidoreductase</fullName>
    </submittedName>
</protein>